<protein>
    <submittedName>
        <fullName evidence="4">Zinc-dependent alcohol dehydrogenase family protein</fullName>
    </submittedName>
</protein>
<name>A0ABN3BDV5_9ACTN</name>
<gene>
    <name evidence="4" type="ORF">GCM10009787_15080</name>
</gene>
<evidence type="ECO:0000313" key="4">
    <source>
        <dbReference type="EMBL" id="GAA2193399.1"/>
    </source>
</evidence>
<reference evidence="4 5" key="1">
    <citation type="journal article" date="2019" name="Int. J. Syst. Evol. Microbiol.">
        <title>The Global Catalogue of Microorganisms (GCM) 10K type strain sequencing project: providing services to taxonomists for standard genome sequencing and annotation.</title>
        <authorList>
            <consortium name="The Broad Institute Genomics Platform"/>
            <consortium name="The Broad Institute Genome Sequencing Center for Infectious Disease"/>
            <person name="Wu L."/>
            <person name="Ma J."/>
        </authorList>
    </citation>
    <scope>NUCLEOTIDE SEQUENCE [LARGE SCALE GENOMIC DNA]</scope>
    <source>
        <strain evidence="4 5">JCM 14924</strain>
    </source>
</reference>
<dbReference type="InterPro" id="IPR013154">
    <property type="entry name" value="ADH-like_N"/>
</dbReference>
<dbReference type="SMART" id="SM00829">
    <property type="entry name" value="PKS_ER"/>
    <property type="match status" value="1"/>
</dbReference>
<keyword evidence="1" id="KW-0521">NADP</keyword>
<keyword evidence="5" id="KW-1185">Reference proteome</keyword>
<evidence type="ECO:0000259" key="3">
    <source>
        <dbReference type="SMART" id="SM00829"/>
    </source>
</evidence>
<evidence type="ECO:0000256" key="1">
    <source>
        <dbReference type="ARBA" id="ARBA00022857"/>
    </source>
</evidence>
<accession>A0ABN3BDV5</accession>
<dbReference type="CDD" id="cd08268">
    <property type="entry name" value="MDR2"/>
    <property type="match status" value="1"/>
</dbReference>
<sequence>MATTVRFHQTGGPEVLLLEDLEPGEPGPGEVLLRIEAIGVNRADGLFRSGRYIEPVKQFPARLGTEAAGVVEAVGPEVTGFAPGQPVSVVPGFSPNDYGVYAERALVPASALLPRSPEVDPVSGAAVWMPYLTAYGALVEVTGVRAGDVVVVNAASSSLGLAAVQTANRLGATPVAVTRTRAKRQRLLDDGAAEVIVSAEEDVAGRVLELTGGRGAEHVFDAVAGPGVRELARAVAPGGTLLLWGMQSGEPTPFPGFDLGMPALNMRTYTVTREVLAVPERMRRAVAFVDSGLRTGALRPVVDRTFPLADVVQAHRYMEEGTQYGKIVLTVGR</sequence>
<dbReference type="PANTHER" id="PTHR48106">
    <property type="entry name" value="QUINONE OXIDOREDUCTASE PIG3-RELATED"/>
    <property type="match status" value="1"/>
</dbReference>
<organism evidence="4 5">
    <name type="scientific">Streptomyces bangladeshensis</name>
    <dbReference type="NCBI Taxonomy" id="295352"/>
    <lineage>
        <taxon>Bacteria</taxon>
        <taxon>Bacillati</taxon>
        <taxon>Actinomycetota</taxon>
        <taxon>Actinomycetes</taxon>
        <taxon>Kitasatosporales</taxon>
        <taxon>Streptomycetaceae</taxon>
        <taxon>Streptomyces</taxon>
    </lineage>
</organism>
<dbReference type="Gene3D" id="3.40.50.720">
    <property type="entry name" value="NAD(P)-binding Rossmann-like Domain"/>
    <property type="match status" value="1"/>
</dbReference>
<keyword evidence="2" id="KW-0560">Oxidoreductase</keyword>
<comment type="caution">
    <text evidence="4">The sequence shown here is derived from an EMBL/GenBank/DDBJ whole genome shotgun (WGS) entry which is preliminary data.</text>
</comment>
<dbReference type="RefSeq" id="WP_346162320.1">
    <property type="nucleotide sequence ID" value="NZ_BAAAOQ010000004.1"/>
</dbReference>
<dbReference type="SUPFAM" id="SSF50129">
    <property type="entry name" value="GroES-like"/>
    <property type="match status" value="1"/>
</dbReference>
<feature type="domain" description="Enoyl reductase (ER)" evidence="3">
    <location>
        <begin position="11"/>
        <end position="329"/>
    </location>
</feature>
<dbReference type="Pfam" id="PF13602">
    <property type="entry name" value="ADH_zinc_N_2"/>
    <property type="match status" value="1"/>
</dbReference>
<evidence type="ECO:0000256" key="2">
    <source>
        <dbReference type="ARBA" id="ARBA00023002"/>
    </source>
</evidence>
<dbReference type="SUPFAM" id="SSF51735">
    <property type="entry name" value="NAD(P)-binding Rossmann-fold domains"/>
    <property type="match status" value="1"/>
</dbReference>
<dbReference type="Gene3D" id="3.90.180.10">
    <property type="entry name" value="Medium-chain alcohol dehydrogenases, catalytic domain"/>
    <property type="match status" value="1"/>
</dbReference>
<dbReference type="InterPro" id="IPR036291">
    <property type="entry name" value="NAD(P)-bd_dom_sf"/>
</dbReference>
<evidence type="ECO:0000313" key="5">
    <source>
        <dbReference type="Proteomes" id="UP001501391"/>
    </source>
</evidence>
<dbReference type="InterPro" id="IPR020843">
    <property type="entry name" value="ER"/>
</dbReference>
<proteinExistence type="predicted"/>
<dbReference type="EMBL" id="BAAAOQ010000004">
    <property type="protein sequence ID" value="GAA2193399.1"/>
    <property type="molecule type" value="Genomic_DNA"/>
</dbReference>
<dbReference type="Proteomes" id="UP001501391">
    <property type="component" value="Unassembled WGS sequence"/>
</dbReference>
<dbReference type="InterPro" id="IPR011032">
    <property type="entry name" value="GroES-like_sf"/>
</dbReference>
<dbReference type="Pfam" id="PF08240">
    <property type="entry name" value="ADH_N"/>
    <property type="match status" value="1"/>
</dbReference>